<accession>A0ABP6SK79</accession>
<feature type="compositionally biased region" description="Polar residues" evidence="1">
    <location>
        <begin position="35"/>
        <end position="46"/>
    </location>
</feature>
<comment type="caution">
    <text evidence="2">The sequence shown here is derived from an EMBL/GenBank/DDBJ whole genome shotgun (WGS) entry which is preliminary data.</text>
</comment>
<organism evidence="2 3">
    <name type="scientific">Streptomyces sannanensis</name>
    <dbReference type="NCBI Taxonomy" id="285536"/>
    <lineage>
        <taxon>Bacteria</taxon>
        <taxon>Bacillati</taxon>
        <taxon>Actinomycetota</taxon>
        <taxon>Actinomycetes</taxon>
        <taxon>Kitasatosporales</taxon>
        <taxon>Streptomycetaceae</taxon>
        <taxon>Streptomyces</taxon>
    </lineage>
</organism>
<protein>
    <submittedName>
        <fullName evidence="2">Uncharacterized protein</fullName>
    </submittedName>
</protein>
<keyword evidence="3" id="KW-1185">Reference proteome</keyword>
<sequence>MTSIVAAKITSPPAAMAVFPGTDWVVCVMTIPQFSSAPPGQRSSSDLGCPLMSSLRSGPEGPLTREG</sequence>
<name>A0ABP6SK79_9ACTN</name>
<reference evidence="3" key="1">
    <citation type="journal article" date="2019" name="Int. J. Syst. Evol. Microbiol.">
        <title>The Global Catalogue of Microorganisms (GCM) 10K type strain sequencing project: providing services to taxonomists for standard genome sequencing and annotation.</title>
        <authorList>
            <consortium name="The Broad Institute Genomics Platform"/>
            <consortium name="The Broad Institute Genome Sequencing Center for Infectious Disease"/>
            <person name="Wu L."/>
            <person name="Ma J."/>
        </authorList>
    </citation>
    <scope>NUCLEOTIDE SEQUENCE [LARGE SCALE GENOMIC DNA]</scope>
    <source>
        <strain evidence="3">JCM 9651</strain>
    </source>
</reference>
<feature type="region of interest" description="Disordered" evidence="1">
    <location>
        <begin position="35"/>
        <end position="67"/>
    </location>
</feature>
<dbReference type="EMBL" id="BAAAYL010000001">
    <property type="protein sequence ID" value="GAA3378986.1"/>
    <property type="molecule type" value="Genomic_DNA"/>
</dbReference>
<dbReference type="Proteomes" id="UP001499990">
    <property type="component" value="Unassembled WGS sequence"/>
</dbReference>
<evidence type="ECO:0000313" key="2">
    <source>
        <dbReference type="EMBL" id="GAA3378986.1"/>
    </source>
</evidence>
<evidence type="ECO:0000313" key="3">
    <source>
        <dbReference type="Proteomes" id="UP001499990"/>
    </source>
</evidence>
<proteinExistence type="predicted"/>
<gene>
    <name evidence="2" type="ORF">GCM10020367_60720</name>
</gene>
<evidence type="ECO:0000256" key="1">
    <source>
        <dbReference type="SAM" id="MobiDB-lite"/>
    </source>
</evidence>